<comment type="caution">
    <text evidence="1">The sequence shown here is derived from an EMBL/GenBank/DDBJ whole genome shotgun (WGS) entry which is preliminary data.</text>
</comment>
<dbReference type="AlphaFoldDB" id="A4CDN7"/>
<dbReference type="SUPFAM" id="SSF47336">
    <property type="entry name" value="ACP-like"/>
    <property type="match status" value="1"/>
</dbReference>
<accession>A4CDN7</accession>
<keyword evidence="2" id="KW-1185">Reference proteome</keyword>
<dbReference type="InterPro" id="IPR036736">
    <property type="entry name" value="ACP-like_sf"/>
</dbReference>
<dbReference type="eggNOG" id="ENOG502ZHCS">
    <property type="taxonomic scope" value="Bacteria"/>
</dbReference>
<dbReference type="HOGENOM" id="CLU_2068644_0_0_6"/>
<dbReference type="STRING" id="87626.PTD2_05395"/>
<name>A4CDN7_9GAMM</name>
<protein>
    <recommendedName>
        <fullName evidence="3">Carrier domain-containing protein</fullName>
    </recommendedName>
</protein>
<sequence length="121" mass="13815">MNTQSIATIAANVMYIDDISEIEFSRSLFNDYSMSSLDFVDFAFELKSESAKDFTPDQLWPINSMMDNPEFYQAGQWTEAGKAQLTTIFEGFHPITDDQLSAEALHNLFSVDYVQHRLAQI</sequence>
<reference evidence="1 2" key="1">
    <citation type="submission" date="2006-02" db="EMBL/GenBank/DDBJ databases">
        <authorList>
            <person name="Moran M.A."/>
            <person name="Kjelleberg S."/>
            <person name="Egan S."/>
            <person name="Saunders N."/>
            <person name="Thomas T."/>
            <person name="Ferriera S."/>
            <person name="Johnson J."/>
            <person name="Kravitz S."/>
            <person name="Halpern A."/>
            <person name="Remington K."/>
            <person name="Beeson K."/>
            <person name="Tran B."/>
            <person name="Rogers Y.-H."/>
            <person name="Friedman R."/>
            <person name="Venter J.C."/>
        </authorList>
    </citation>
    <scope>NUCLEOTIDE SEQUENCE [LARGE SCALE GENOMIC DNA]</scope>
    <source>
        <strain evidence="1 2">D2</strain>
    </source>
</reference>
<proteinExistence type="predicted"/>
<dbReference type="RefSeq" id="WP_009838942.1">
    <property type="nucleotide sequence ID" value="NZ_AAOH01000007.1"/>
</dbReference>
<dbReference type="EMBL" id="AAOH01000007">
    <property type="protein sequence ID" value="EAR27079.1"/>
    <property type="molecule type" value="Genomic_DNA"/>
</dbReference>
<evidence type="ECO:0000313" key="1">
    <source>
        <dbReference type="EMBL" id="EAR27079.1"/>
    </source>
</evidence>
<dbReference type="Proteomes" id="UP000006201">
    <property type="component" value="Unassembled WGS sequence"/>
</dbReference>
<gene>
    <name evidence="1" type="ORF">PTD2_05395</name>
</gene>
<organism evidence="1 2">
    <name type="scientific">Pseudoalteromonas tunicata D2</name>
    <dbReference type="NCBI Taxonomy" id="87626"/>
    <lineage>
        <taxon>Bacteria</taxon>
        <taxon>Pseudomonadati</taxon>
        <taxon>Pseudomonadota</taxon>
        <taxon>Gammaproteobacteria</taxon>
        <taxon>Alteromonadales</taxon>
        <taxon>Pseudoalteromonadaceae</taxon>
        <taxon>Pseudoalteromonas</taxon>
    </lineage>
</organism>
<evidence type="ECO:0000313" key="2">
    <source>
        <dbReference type="Proteomes" id="UP000006201"/>
    </source>
</evidence>
<evidence type="ECO:0008006" key="3">
    <source>
        <dbReference type="Google" id="ProtNLM"/>
    </source>
</evidence>
<dbReference type="OrthoDB" id="9809197at2"/>